<dbReference type="RefSeq" id="WP_380686731.1">
    <property type="nucleotide sequence ID" value="NZ_JBHRSS010000003.1"/>
</dbReference>
<dbReference type="InterPro" id="IPR036526">
    <property type="entry name" value="C-N_Hydrolase_sf"/>
</dbReference>
<dbReference type="Proteomes" id="UP001595462">
    <property type="component" value="Unassembled WGS sequence"/>
</dbReference>
<evidence type="ECO:0000313" key="4">
    <source>
        <dbReference type="Proteomes" id="UP001595462"/>
    </source>
</evidence>
<proteinExistence type="inferred from homology"/>
<dbReference type="SUPFAM" id="SSF56317">
    <property type="entry name" value="Carbon-nitrogen hydrolase"/>
    <property type="match status" value="1"/>
</dbReference>
<dbReference type="EMBL" id="JBHRSS010000003">
    <property type="protein sequence ID" value="MFC3103066.1"/>
    <property type="molecule type" value="Genomic_DNA"/>
</dbReference>
<evidence type="ECO:0000313" key="3">
    <source>
        <dbReference type="EMBL" id="MFC3103066.1"/>
    </source>
</evidence>
<dbReference type="Gene3D" id="3.60.110.10">
    <property type="entry name" value="Carbon-nitrogen hydrolase"/>
    <property type="match status" value="1"/>
</dbReference>
<dbReference type="CDD" id="cd07197">
    <property type="entry name" value="nitrilase"/>
    <property type="match status" value="1"/>
</dbReference>
<keyword evidence="4" id="KW-1185">Reference proteome</keyword>
<evidence type="ECO:0000256" key="1">
    <source>
        <dbReference type="ARBA" id="ARBA00010613"/>
    </source>
</evidence>
<protein>
    <submittedName>
        <fullName evidence="3">Carbon-nitrogen hydrolase family protein</fullName>
    </submittedName>
</protein>
<organism evidence="3 4">
    <name type="scientific">Salinisphaera aquimarina</name>
    <dbReference type="NCBI Taxonomy" id="2094031"/>
    <lineage>
        <taxon>Bacteria</taxon>
        <taxon>Pseudomonadati</taxon>
        <taxon>Pseudomonadota</taxon>
        <taxon>Gammaproteobacteria</taxon>
        <taxon>Salinisphaerales</taxon>
        <taxon>Salinisphaeraceae</taxon>
        <taxon>Salinisphaera</taxon>
    </lineage>
</organism>
<keyword evidence="3" id="KW-0378">Hydrolase</keyword>
<comment type="caution">
    <text evidence="3">The sequence shown here is derived from an EMBL/GenBank/DDBJ whole genome shotgun (WGS) entry which is preliminary data.</text>
</comment>
<dbReference type="PANTHER" id="PTHR23088">
    <property type="entry name" value="NITRILASE-RELATED"/>
    <property type="match status" value="1"/>
</dbReference>
<dbReference type="InterPro" id="IPR003010">
    <property type="entry name" value="C-N_Hydrolase"/>
</dbReference>
<dbReference type="InterPro" id="IPR001110">
    <property type="entry name" value="UPF0012_CS"/>
</dbReference>
<feature type="domain" description="CN hydrolase" evidence="2">
    <location>
        <begin position="5"/>
        <end position="254"/>
    </location>
</feature>
<dbReference type="PANTHER" id="PTHR23088:SF27">
    <property type="entry name" value="DEAMINATED GLUTATHIONE AMIDASE"/>
    <property type="match status" value="1"/>
</dbReference>
<name>A0ABV7ENN3_9GAMM</name>
<accession>A0ABV7ENN3</accession>
<dbReference type="Pfam" id="PF00795">
    <property type="entry name" value="CN_hydrolase"/>
    <property type="match status" value="1"/>
</dbReference>
<dbReference type="PROSITE" id="PS50263">
    <property type="entry name" value="CN_HYDROLASE"/>
    <property type="match status" value="1"/>
</dbReference>
<gene>
    <name evidence="3" type="ORF">ACFOSU_04100</name>
</gene>
<comment type="similarity">
    <text evidence="1">Belongs to the carbon-nitrogen hydrolase superfamily. NIT1/NIT2 family.</text>
</comment>
<evidence type="ECO:0000259" key="2">
    <source>
        <dbReference type="PROSITE" id="PS50263"/>
    </source>
</evidence>
<dbReference type="PROSITE" id="PS01227">
    <property type="entry name" value="UPF0012"/>
    <property type="match status" value="1"/>
</dbReference>
<reference evidence="4" key="1">
    <citation type="journal article" date="2019" name="Int. J. Syst. Evol. Microbiol.">
        <title>The Global Catalogue of Microorganisms (GCM) 10K type strain sequencing project: providing services to taxonomists for standard genome sequencing and annotation.</title>
        <authorList>
            <consortium name="The Broad Institute Genomics Platform"/>
            <consortium name="The Broad Institute Genome Sequencing Center for Infectious Disease"/>
            <person name="Wu L."/>
            <person name="Ma J."/>
        </authorList>
    </citation>
    <scope>NUCLEOTIDE SEQUENCE [LARGE SCALE GENOMIC DNA]</scope>
    <source>
        <strain evidence="4">KCTC 52640</strain>
    </source>
</reference>
<dbReference type="GO" id="GO:0016787">
    <property type="term" value="F:hydrolase activity"/>
    <property type="evidence" value="ECO:0007669"/>
    <property type="project" value="UniProtKB-KW"/>
</dbReference>
<sequence length="300" mass="33537">MPRFLPILSVQAPAKKPDSDIGLKAFEQEIAEYLSDFGPHFERDRQDHPRMVVYPEMHLCGVHGTPEQRAEQLEAAAEPIDGPRMQHLARIARNQGVWLLPGTVCERGDDGHLYNTAPVFSPAGELIATYRKCFPWRPFEPYRPGTQFVVFDIPDVGRVGLAICYDIWFPEVCRQLAWLGADVIVNQVATSTCDRAQEQVLIRANAIFNQVFVVSTNASEPAGVGESAIVDPEGHVRARMVGASAGILTDVLNLDEVARVRRFGTAGLNRMWSQYRADDPVLELPMYDGRLDPRKWRGEG</sequence>